<feature type="compositionally biased region" description="Polar residues" evidence="6">
    <location>
        <begin position="375"/>
        <end position="384"/>
    </location>
</feature>
<evidence type="ECO:0000313" key="8">
    <source>
        <dbReference type="EMBL" id="GAB1294490.1"/>
    </source>
</evidence>
<accession>A0ABQ0F5E9</accession>
<dbReference type="CDD" id="cd14131">
    <property type="entry name" value="PKc_Mps1"/>
    <property type="match status" value="1"/>
</dbReference>
<feature type="domain" description="Protein kinase" evidence="7">
    <location>
        <begin position="531"/>
        <end position="854"/>
    </location>
</feature>
<feature type="region of interest" description="Disordered" evidence="6">
    <location>
        <begin position="246"/>
        <end position="266"/>
    </location>
</feature>
<keyword evidence="9" id="KW-1185">Reference proteome</keyword>
<keyword evidence="2" id="KW-0808">Transferase</keyword>
<feature type="region of interest" description="Disordered" evidence="6">
    <location>
        <begin position="719"/>
        <end position="742"/>
    </location>
</feature>
<dbReference type="GO" id="GO:0016301">
    <property type="term" value="F:kinase activity"/>
    <property type="evidence" value="ECO:0007669"/>
    <property type="project" value="UniProtKB-KW"/>
</dbReference>
<organism evidence="8 9">
    <name type="scientific">Apodemus speciosus</name>
    <name type="common">Large Japanese field mouse</name>
    <dbReference type="NCBI Taxonomy" id="105296"/>
    <lineage>
        <taxon>Eukaryota</taxon>
        <taxon>Metazoa</taxon>
        <taxon>Chordata</taxon>
        <taxon>Craniata</taxon>
        <taxon>Vertebrata</taxon>
        <taxon>Euteleostomi</taxon>
        <taxon>Mammalia</taxon>
        <taxon>Eutheria</taxon>
        <taxon>Euarchontoglires</taxon>
        <taxon>Glires</taxon>
        <taxon>Rodentia</taxon>
        <taxon>Myomorpha</taxon>
        <taxon>Muroidea</taxon>
        <taxon>Muridae</taxon>
        <taxon>Murinae</taxon>
        <taxon>Apodemus</taxon>
    </lineage>
</organism>
<keyword evidence="5" id="KW-0067">ATP-binding</keyword>
<evidence type="ECO:0000259" key="7">
    <source>
        <dbReference type="PROSITE" id="PS50011"/>
    </source>
</evidence>
<dbReference type="Proteomes" id="UP001623349">
    <property type="component" value="Unassembled WGS sequence"/>
</dbReference>
<dbReference type="InterPro" id="IPR000719">
    <property type="entry name" value="Prot_kinase_dom"/>
</dbReference>
<reference evidence="8 9" key="1">
    <citation type="submission" date="2024-08" db="EMBL/GenBank/DDBJ databases">
        <title>The draft genome of Apodemus speciosus.</title>
        <authorList>
            <person name="Nabeshima K."/>
            <person name="Suzuki S."/>
            <person name="Onuma M."/>
        </authorList>
    </citation>
    <scope>NUCLEOTIDE SEQUENCE [LARGE SCALE GENOMIC DNA]</scope>
    <source>
        <strain evidence="8">IB14-021</strain>
    </source>
</reference>
<evidence type="ECO:0000256" key="6">
    <source>
        <dbReference type="SAM" id="MobiDB-lite"/>
    </source>
</evidence>
<keyword evidence="4 8" id="KW-0418">Kinase</keyword>
<dbReference type="InterPro" id="IPR011009">
    <property type="entry name" value="Kinase-like_dom_sf"/>
</dbReference>
<protein>
    <submittedName>
        <fullName evidence="8">Dual specificity protein kinase TTK</fullName>
    </submittedName>
</protein>
<dbReference type="InterPro" id="IPR027084">
    <property type="entry name" value="Mps1_cat"/>
</dbReference>
<dbReference type="InterPro" id="IPR008271">
    <property type="entry name" value="Ser/Thr_kinase_AS"/>
</dbReference>
<evidence type="ECO:0000256" key="2">
    <source>
        <dbReference type="ARBA" id="ARBA00022679"/>
    </source>
</evidence>
<dbReference type="Gene3D" id="1.10.510.10">
    <property type="entry name" value="Transferase(Phosphotransferase) domain 1"/>
    <property type="match status" value="1"/>
</dbReference>
<dbReference type="Gene3D" id="3.30.200.20">
    <property type="entry name" value="Phosphorylase Kinase, domain 1"/>
    <property type="match status" value="1"/>
</dbReference>
<comment type="caution">
    <text evidence="8">The sequence shown here is derived from an EMBL/GenBank/DDBJ whole genome shotgun (WGS) entry which is preliminary data.</text>
</comment>
<name>A0ABQ0F5E9_APOSI</name>
<dbReference type="Pfam" id="PF00069">
    <property type="entry name" value="Pkinase"/>
    <property type="match status" value="2"/>
</dbReference>
<evidence type="ECO:0000256" key="4">
    <source>
        <dbReference type="ARBA" id="ARBA00022777"/>
    </source>
</evidence>
<dbReference type="PANTHER" id="PTHR22974:SF21">
    <property type="entry name" value="DUAL SPECIFICITY PROTEIN KINASE TTK"/>
    <property type="match status" value="1"/>
</dbReference>
<keyword evidence="3" id="KW-0547">Nucleotide-binding</keyword>
<dbReference type="InterPro" id="IPR011990">
    <property type="entry name" value="TPR-like_helical_dom_sf"/>
</dbReference>
<proteinExistence type="predicted"/>
<evidence type="ECO:0000256" key="1">
    <source>
        <dbReference type="ARBA" id="ARBA00022527"/>
    </source>
</evidence>
<sequence length="920" mass="103120">MVENTPENWLNFLLKLEKNSLPLSDDALLNKLIGRYSQAIEALPPDKYGQNESFARIQVRLAELKAIQEPDDAQDYFQMARENCKKFAFVHISFAQFELSQGNLKKSEQLLHKAVESGAVPLQMLEIAIQNLHLQKKQLLSEEDKKSLAASTVLTAQELFSSSLGNVQNRTISCEPRGQAAAARTLYGENLPPQDAEVSHRNPFKQTSKTKRSCLFGRIPVNLLNSPDYSDGSAVPQFSKRKLSGSEYRDSIMPGSKSSGNDSSELRGVKPIQTIHWKDSLVSNEKSSELISDLLTLKSKTDSSLTKLEECVKSIGSYRRGSHFPKGHINRGTINGTELFFLVGLAAIEIIARQEPEIPERRHKQWQPARKPEGVSQNSASSAHQWHVPDVTPKAGKPEGVSQHSAASAHQWHIPDVTPKAGKEQKSATVEQLALSVSKRSPPVSAPKWLDSRSVCETPHCSSSLDDYMKCFKTPVVKNDFPPACPLSTPYSQLARLRQQQQQHALSTPLQNLQISGSSSNECISVNGRIYSILKQIGSGGSSKVFQVLNEKKQINAIKYVNLEDADSQTIDSYRNEIAFLHELQQHSDKIIRLYDYEITERHIYMVMECGNIDLNSWLKKKKSINPWERKSYWKNMLEAVHTIHQHGIVHSDLKPANFVIVDGMLKLIDFGIANQMQPDTTSIVKDSQVWDCRSQPQHPASGTGVSLTPGLRYRSQASGTGFSLTPSLKYRSQPDTRPKVDCASQVGTVNYMAPEAIRDMSSSRENGKIKTKISPKSDVWSLGCILYYMTYGKTPFQHIINQVSKLHAIIDPSHEIEFPEISEKDLRDVLKCCLVRNPKERISIPELLAHPYVQIQPHPGSKMSRETTDEMKYVLGQLVCLNSPNSILKAAKTLYERYNCGESQDSSSSKTFDETRERK</sequence>
<evidence type="ECO:0000256" key="5">
    <source>
        <dbReference type="ARBA" id="ARBA00022840"/>
    </source>
</evidence>
<evidence type="ECO:0000256" key="3">
    <source>
        <dbReference type="ARBA" id="ARBA00022741"/>
    </source>
</evidence>
<dbReference type="PROSITE" id="PS50011">
    <property type="entry name" value="PROTEIN_KINASE_DOM"/>
    <property type="match status" value="1"/>
</dbReference>
<dbReference type="EMBL" id="BAAFST010000009">
    <property type="protein sequence ID" value="GAB1294490.1"/>
    <property type="molecule type" value="Genomic_DNA"/>
</dbReference>
<feature type="region of interest" description="Disordered" evidence="6">
    <location>
        <begin position="359"/>
        <end position="404"/>
    </location>
</feature>
<dbReference type="PROSITE" id="PS00108">
    <property type="entry name" value="PROTEIN_KINASE_ST"/>
    <property type="match status" value="1"/>
</dbReference>
<evidence type="ECO:0000313" key="9">
    <source>
        <dbReference type="Proteomes" id="UP001623349"/>
    </source>
</evidence>
<keyword evidence="1" id="KW-0723">Serine/threonine-protein kinase</keyword>
<dbReference type="SUPFAM" id="SSF56112">
    <property type="entry name" value="Protein kinase-like (PK-like)"/>
    <property type="match status" value="1"/>
</dbReference>
<dbReference type="SMART" id="SM00220">
    <property type="entry name" value="S_TKc"/>
    <property type="match status" value="1"/>
</dbReference>
<gene>
    <name evidence="8" type="ORF">APTSU1_000972300</name>
</gene>
<dbReference type="PANTHER" id="PTHR22974">
    <property type="entry name" value="MIXED LINEAGE PROTEIN KINASE"/>
    <property type="match status" value="1"/>
</dbReference>
<dbReference type="Gene3D" id="1.25.40.10">
    <property type="entry name" value="Tetratricopeptide repeat domain"/>
    <property type="match status" value="1"/>
</dbReference>